<evidence type="ECO:0000313" key="1">
    <source>
        <dbReference type="EMBL" id="KUM46656.1"/>
    </source>
</evidence>
<name>A0A117NGE0_PICGL</name>
<dbReference type="EMBL" id="LKAM01000010">
    <property type="protein sequence ID" value="KUM46656.1"/>
    <property type="molecule type" value="Genomic_DNA"/>
</dbReference>
<accession>A0A117NGE0</accession>
<comment type="caution">
    <text evidence="1">The sequence shown here is derived from an EMBL/GenBank/DDBJ whole genome shotgun (WGS) entry which is preliminary data.</text>
</comment>
<organism evidence="1">
    <name type="scientific">Picea glauca</name>
    <name type="common">White spruce</name>
    <name type="synonym">Pinus glauca</name>
    <dbReference type="NCBI Taxonomy" id="3330"/>
    <lineage>
        <taxon>Eukaryota</taxon>
        <taxon>Viridiplantae</taxon>
        <taxon>Streptophyta</taxon>
        <taxon>Embryophyta</taxon>
        <taxon>Tracheophyta</taxon>
        <taxon>Spermatophyta</taxon>
        <taxon>Pinopsida</taxon>
        <taxon>Pinidae</taxon>
        <taxon>Conifers I</taxon>
        <taxon>Pinales</taxon>
        <taxon>Pinaceae</taxon>
        <taxon>Picea</taxon>
    </lineage>
</organism>
<gene>
    <name evidence="1" type="ORF">ABT39_MTgene1336</name>
</gene>
<keyword evidence="1" id="KW-0496">Mitochondrion</keyword>
<protein>
    <submittedName>
        <fullName evidence="1">Uncharacterized protein</fullName>
    </submittedName>
</protein>
<geneLocation type="mitochondrion" evidence="1"/>
<proteinExistence type="predicted"/>
<dbReference type="AlphaFoldDB" id="A0A117NGE0"/>
<reference evidence="1" key="1">
    <citation type="journal article" date="2015" name="Genome Biol. Evol.">
        <title>Organellar Genomes of White Spruce (Picea glauca): Assembly and Annotation.</title>
        <authorList>
            <person name="Jackman S.D."/>
            <person name="Warren R.L."/>
            <person name="Gibb E.A."/>
            <person name="Vandervalk B.P."/>
            <person name="Mohamadi H."/>
            <person name="Chu J."/>
            <person name="Raymond A."/>
            <person name="Pleasance S."/>
            <person name="Coope R."/>
            <person name="Wildung M.R."/>
            <person name="Ritland C.E."/>
            <person name="Bousquet J."/>
            <person name="Jones S.J."/>
            <person name="Bohlmann J."/>
            <person name="Birol I."/>
        </authorList>
    </citation>
    <scope>NUCLEOTIDE SEQUENCE [LARGE SCALE GENOMIC DNA]</scope>
    <source>
        <tissue evidence="1">Flushing bud</tissue>
    </source>
</reference>
<sequence length="55" mass="6030">MPLSPLPLLLVQLEIDLFNMSMGLKLVLSTRGKPYSHLFPPLLPLKLSSVVFPAG</sequence>